<dbReference type="EMBL" id="SNYI01000003">
    <property type="protein sequence ID" value="TDQ29373.1"/>
    <property type="molecule type" value="Genomic_DNA"/>
</dbReference>
<evidence type="ECO:0000256" key="2">
    <source>
        <dbReference type="ARBA" id="ARBA00022679"/>
    </source>
</evidence>
<name>A0A4R6THK6_9FLAO</name>
<dbReference type="Pfam" id="PF00155">
    <property type="entry name" value="Aminotran_1_2"/>
    <property type="match status" value="1"/>
</dbReference>
<dbReference type="GO" id="GO:0030170">
    <property type="term" value="F:pyridoxal phosphate binding"/>
    <property type="evidence" value="ECO:0007669"/>
    <property type="project" value="InterPro"/>
</dbReference>
<dbReference type="SUPFAM" id="SSF53383">
    <property type="entry name" value="PLP-dependent transferases"/>
    <property type="match status" value="1"/>
</dbReference>
<comment type="caution">
    <text evidence="5">The sequence shown here is derived from an EMBL/GenBank/DDBJ whole genome shotgun (WGS) entry which is preliminary data.</text>
</comment>
<dbReference type="AlphaFoldDB" id="A0A4R6THK6"/>
<dbReference type="OrthoDB" id="846426at2"/>
<dbReference type="InterPro" id="IPR015424">
    <property type="entry name" value="PyrdxlP-dep_Trfase"/>
</dbReference>
<evidence type="ECO:0000256" key="3">
    <source>
        <dbReference type="ARBA" id="ARBA00022898"/>
    </source>
</evidence>
<evidence type="ECO:0000313" key="5">
    <source>
        <dbReference type="EMBL" id="TDQ29373.1"/>
    </source>
</evidence>
<dbReference type="Proteomes" id="UP000295468">
    <property type="component" value="Unassembled WGS sequence"/>
</dbReference>
<keyword evidence="2" id="KW-0808">Transferase</keyword>
<sequence length="349" mass="38607">MKFHVDHIDGRLAYIKQRPYHYFGGTSYLGIPYLKEFKEILKDKLDHYGTSYGSSRHSNFRLSIYEEAEAYLSRWSGSETCLTVSSGYLAGQMLSTSLQEEGHPLYYAPQAHTAMYRAQAKPFTSWKQLQEELQDYLSRKQAKAPVLFMDSLDNTGAGYPDFPNLEKLPMDKIILVLDDSHGIGVIGEGGKGIYNTAASLNPLELISCASLNKAMGIPGGIILGNRARTEKLRNTPFFSGASPIPPAYLAAYLSAPALYQQQYLKLQEQISYFESLLPPGHPFTRIAGHPVYTFEAGALAEHLFLAGILTTYFPYSGSGGGQNGRLVLNANHTPGDIDQLIVALQNYSK</sequence>
<dbReference type="InterPro" id="IPR015421">
    <property type="entry name" value="PyrdxlP-dep_Trfase_major"/>
</dbReference>
<evidence type="ECO:0000313" key="6">
    <source>
        <dbReference type="Proteomes" id="UP000295468"/>
    </source>
</evidence>
<dbReference type="Gene3D" id="3.90.1150.10">
    <property type="entry name" value="Aspartate Aminotransferase, domain 1"/>
    <property type="match status" value="1"/>
</dbReference>
<gene>
    <name evidence="5" type="ORF">CLV82_2831</name>
</gene>
<comment type="cofactor">
    <cofactor evidence="1">
        <name>pyridoxal 5'-phosphate</name>
        <dbReference type="ChEBI" id="CHEBI:597326"/>
    </cofactor>
</comment>
<dbReference type="InterPro" id="IPR004839">
    <property type="entry name" value="Aminotransferase_I/II_large"/>
</dbReference>
<dbReference type="InterPro" id="IPR015422">
    <property type="entry name" value="PyrdxlP-dep_Trfase_small"/>
</dbReference>
<protein>
    <submittedName>
        <fullName evidence="5">7-keto-8-aminopelargonate synthetase-like enzyme</fullName>
    </submittedName>
</protein>
<reference evidence="5 6" key="1">
    <citation type="submission" date="2019-03" db="EMBL/GenBank/DDBJ databases">
        <title>Genomic Encyclopedia of Archaeal and Bacterial Type Strains, Phase II (KMG-II): from individual species to whole genera.</title>
        <authorList>
            <person name="Goeker M."/>
        </authorList>
    </citation>
    <scope>NUCLEOTIDE SEQUENCE [LARGE SCALE GENOMIC DNA]</scope>
    <source>
        <strain evidence="5 6">DSM 18435</strain>
    </source>
</reference>
<accession>A0A4R6THK6</accession>
<keyword evidence="6" id="KW-1185">Reference proteome</keyword>
<dbReference type="PANTHER" id="PTHR13693:SF100">
    <property type="entry name" value="8-AMINO-7-OXONONANOATE SYNTHASE"/>
    <property type="match status" value="1"/>
</dbReference>
<evidence type="ECO:0000259" key="4">
    <source>
        <dbReference type="Pfam" id="PF00155"/>
    </source>
</evidence>
<dbReference type="GO" id="GO:0008710">
    <property type="term" value="F:8-amino-7-oxononanoate synthase activity"/>
    <property type="evidence" value="ECO:0007669"/>
    <property type="project" value="TreeGrafter"/>
</dbReference>
<feature type="domain" description="Aminotransferase class I/classII large" evidence="4">
    <location>
        <begin position="117"/>
        <end position="343"/>
    </location>
</feature>
<dbReference type="PANTHER" id="PTHR13693">
    <property type="entry name" value="CLASS II AMINOTRANSFERASE/8-AMINO-7-OXONONANOATE SYNTHASE"/>
    <property type="match status" value="1"/>
</dbReference>
<dbReference type="Gene3D" id="3.40.640.10">
    <property type="entry name" value="Type I PLP-dependent aspartate aminotransferase-like (Major domain)"/>
    <property type="match status" value="1"/>
</dbReference>
<evidence type="ECO:0000256" key="1">
    <source>
        <dbReference type="ARBA" id="ARBA00001933"/>
    </source>
</evidence>
<dbReference type="InterPro" id="IPR050087">
    <property type="entry name" value="AON_synthase_class-II"/>
</dbReference>
<dbReference type="RefSeq" id="WP_133644946.1">
    <property type="nucleotide sequence ID" value="NZ_SNYI01000003.1"/>
</dbReference>
<keyword evidence="3" id="KW-0663">Pyridoxal phosphate</keyword>
<organism evidence="5 6">
    <name type="scientific">Zeaxanthinibacter enoshimensis</name>
    <dbReference type="NCBI Taxonomy" id="392009"/>
    <lineage>
        <taxon>Bacteria</taxon>
        <taxon>Pseudomonadati</taxon>
        <taxon>Bacteroidota</taxon>
        <taxon>Flavobacteriia</taxon>
        <taxon>Flavobacteriales</taxon>
        <taxon>Flavobacteriaceae</taxon>
        <taxon>Zeaxanthinibacter</taxon>
    </lineage>
</organism>
<proteinExistence type="predicted"/>
<dbReference type="GO" id="GO:0009102">
    <property type="term" value="P:biotin biosynthetic process"/>
    <property type="evidence" value="ECO:0007669"/>
    <property type="project" value="TreeGrafter"/>
</dbReference>